<evidence type="ECO:0000313" key="10">
    <source>
        <dbReference type="Proteomes" id="UP001317532"/>
    </source>
</evidence>
<comment type="subcellular location">
    <subcellularLocation>
        <location evidence="1">Membrane</location>
        <topology evidence="1">Single-pass membrane protein</topology>
    </subcellularLocation>
</comment>
<name>A0AAN1XTC5_UNVUL</name>
<keyword evidence="3" id="KW-0812">Transmembrane</keyword>
<evidence type="ECO:0000256" key="4">
    <source>
        <dbReference type="ARBA" id="ARBA00022927"/>
    </source>
</evidence>
<dbReference type="RefSeq" id="WP_317996378.1">
    <property type="nucleotide sequence ID" value="NZ_AP025523.1"/>
</dbReference>
<evidence type="ECO:0000256" key="6">
    <source>
        <dbReference type="ARBA" id="ARBA00023010"/>
    </source>
</evidence>
<evidence type="ECO:0000256" key="3">
    <source>
        <dbReference type="ARBA" id="ARBA00022692"/>
    </source>
</evidence>
<sequence>MLSIPDMALLGAAALLLFGPEQLPNVLRKVGQFSREVQNTSQSFIREMERAAESQEVADAYKRRDEALKSYEPPDLDPPDAAEAALDPAPHVEEPDVAEPDPHPPAAEKLAEPRPAPDAWDYPTQAMPVVGSVPAEPPPEPDHPAHV</sequence>
<gene>
    <name evidence="9" type="ORF">WPS_06040</name>
</gene>
<organism evidence="9 10">
    <name type="scientific">Vulcanimicrobium alpinum</name>
    <dbReference type="NCBI Taxonomy" id="3016050"/>
    <lineage>
        <taxon>Bacteria</taxon>
        <taxon>Bacillati</taxon>
        <taxon>Vulcanimicrobiota</taxon>
        <taxon>Vulcanimicrobiia</taxon>
        <taxon>Vulcanimicrobiales</taxon>
        <taxon>Vulcanimicrobiaceae</taxon>
        <taxon>Vulcanimicrobium</taxon>
    </lineage>
</organism>
<evidence type="ECO:0000256" key="8">
    <source>
        <dbReference type="SAM" id="MobiDB-lite"/>
    </source>
</evidence>
<dbReference type="GO" id="GO:0015031">
    <property type="term" value="P:protein transport"/>
    <property type="evidence" value="ECO:0007669"/>
    <property type="project" value="UniProtKB-KW"/>
</dbReference>
<dbReference type="EMBL" id="AP025523">
    <property type="protein sequence ID" value="BDE05328.1"/>
    <property type="molecule type" value="Genomic_DNA"/>
</dbReference>
<evidence type="ECO:0000256" key="2">
    <source>
        <dbReference type="ARBA" id="ARBA00022448"/>
    </source>
</evidence>
<keyword evidence="6" id="KW-0811">Translocation</keyword>
<dbReference type="Pfam" id="PF02416">
    <property type="entry name" value="TatA_B_E"/>
    <property type="match status" value="1"/>
</dbReference>
<keyword evidence="5" id="KW-1133">Transmembrane helix</keyword>
<dbReference type="InterPro" id="IPR003369">
    <property type="entry name" value="TatA/B/E"/>
</dbReference>
<dbReference type="Proteomes" id="UP001317532">
    <property type="component" value="Chromosome"/>
</dbReference>
<dbReference type="AlphaFoldDB" id="A0AAN1XTC5"/>
<proteinExistence type="predicted"/>
<dbReference type="Gene3D" id="1.20.5.3310">
    <property type="match status" value="1"/>
</dbReference>
<evidence type="ECO:0000313" key="9">
    <source>
        <dbReference type="EMBL" id="BDE05328.1"/>
    </source>
</evidence>
<dbReference type="GO" id="GO:0016020">
    <property type="term" value="C:membrane"/>
    <property type="evidence" value="ECO:0007669"/>
    <property type="project" value="UniProtKB-ARBA"/>
</dbReference>
<feature type="region of interest" description="Disordered" evidence="8">
    <location>
        <begin position="47"/>
        <end position="147"/>
    </location>
</feature>
<keyword evidence="2" id="KW-0813">Transport</keyword>
<feature type="compositionally biased region" description="Basic and acidic residues" evidence="8">
    <location>
        <begin position="47"/>
        <end position="69"/>
    </location>
</feature>
<protein>
    <recommendedName>
        <fullName evidence="11">Sec-independent protein translocase protein TatB</fullName>
    </recommendedName>
</protein>
<evidence type="ECO:0000256" key="1">
    <source>
        <dbReference type="ARBA" id="ARBA00004167"/>
    </source>
</evidence>
<evidence type="ECO:0000256" key="5">
    <source>
        <dbReference type="ARBA" id="ARBA00022989"/>
    </source>
</evidence>
<reference evidence="9 10" key="1">
    <citation type="journal article" date="2022" name="ISME Commun">
        <title>Vulcanimicrobium alpinus gen. nov. sp. nov., the first cultivated representative of the candidate phylum 'Eremiobacterota', is a metabolically versatile aerobic anoxygenic phototroph.</title>
        <authorList>
            <person name="Yabe S."/>
            <person name="Muto K."/>
            <person name="Abe K."/>
            <person name="Yokota A."/>
            <person name="Staudigel H."/>
            <person name="Tebo B.M."/>
        </authorList>
    </citation>
    <scope>NUCLEOTIDE SEQUENCE [LARGE SCALE GENOMIC DNA]</scope>
    <source>
        <strain evidence="9 10">WC8-2</strain>
    </source>
</reference>
<keyword evidence="10" id="KW-1185">Reference proteome</keyword>
<keyword evidence="7" id="KW-0472">Membrane</keyword>
<evidence type="ECO:0008006" key="11">
    <source>
        <dbReference type="Google" id="ProtNLM"/>
    </source>
</evidence>
<dbReference type="KEGG" id="vab:WPS_06040"/>
<evidence type="ECO:0000256" key="7">
    <source>
        <dbReference type="ARBA" id="ARBA00023136"/>
    </source>
</evidence>
<keyword evidence="4" id="KW-0653">Protein transport</keyword>
<accession>A0AAN1XTC5</accession>